<comment type="caution">
    <text evidence="1">The sequence shown here is derived from an EMBL/GenBank/DDBJ whole genome shotgun (WGS) entry which is preliminary data.</text>
</comment>
<feature type="non-terminal residue" evidence="1">
    <location>
        <position position="37"/>
    </location>
</feature>
<sequence>MDSPSRSGKLRVDLVASSCNIESAFAASEDDEKPACK</sequence>
<dbReference type="Proteomes" id="UP000265520">
    <property type="component" value="Unassembled WGS sequence"/>
</dbReference>
<name>A0A392RJ10_9FABA</name>
<dbReference type="EMBL" id="LXQA010226895">
    <property type="protein sequence ID" value="MCI35770.1"/>
    <property type="molecule type" value="Genomic_DNA"/>
</dbReference>
<organism evidence="1 2">
    <name type="scientific">Trifolium medium</name>
    <dbReference type="NCBI Taxonomy" id="97028"/>
    <lineage>
        <taxon>Eukaryota</taxon>
        <taxon>Viridiplantae</taxon>
        <taxon>Streptophyta</taxon>
        <taxon>Embryophyta</taxon>
        <taxon>Tracheophyta</taxon>
        <taxon>Spermatophyta</taxon>
        <taxon>Magnoliopsida</taxon>
        <taxon>eudicotyledons</taxon>
        <taxon>Gunneridae</taxon>
        <taxon>Pentapetalae</taxon>
        <taxon>rosids</taxon>
        <taxon>fabids</taxon>
        <taxon>Fabales</taxon>
        <taxon>Fabaceae</taxon>
        <taxon>Papilionoideae</taxon>
        <taxon>50 kb inversion clade</taxon>
        <taxon>NPAAA clade</taxon>
        <taxon>Hologalegina</taxon>
        <taxon>IRL clade</taxon>
        <taxon>Trifolieae</taxon>
        <taxon>Trifolium</taxon>
    </lineage>
</organism>
<protein>
    <submittedName>
        <fullName evidence="1">Uncharacterized protein</fullName>
    </submittedName>
</protein>
<dbReference type="AlphaFoldDB" id="A0A392RJ10"/>
<reference evidence="1 2" key="1">
    <citation type="journal article" date="2018" name="Front. Plant Sci.">
        <title>Red Clover (Trifolium pratense) and Zigzag Clover (T. medium) - A Picture of Genomic Similarities and Differences.</title>
        <authorList>
            <person name="Dluhosova J."/>
            <person name="Istvanek J."/>
            <person name="Nedelnik J."/>
            <person name="Repkova J."/>
        </authorList>
    </citation>
    <scope>NUCLEOTIDE SEQUENCE [LARGE SCALE GENOMIC DNA]</scope>
    <source>
        <strain evidence="2">cv. 10/8</strain>
        <tissue evidence="1">Leaf</tissue>
    </source>
</reference>
<evidence type="ECO:0000313" key="2">
    <source>
        <dbReference type="Proteomes" id="UP000265520"/>
    </source>
</evidence>
<proteinExistence type="predicted"/>
<accession>A0A392RJ10</accession>
<evidence type="ECO:0000313" key="1">
    <source>
        <dbReference type="EMBL" id="MCI35770.1"/>
    </source>
</evidence>
<keyword evidence="2" id="KW-1185">Reference proteome</keyword>